<dbReference type="EMBL" id="BDGG01000008">
    <property type="protein sequence ID" value="GAV02661.1"/>
    <property type="molecule type" value="Genomic_DNA"/>
</dbReference>
<organism evidence="12 13">
    <name type="scientific">Ramazzottius varieornatus</name>
    <name type="common">Water bear</name>
    <name type="synonym">Tardigrade</name>
    <dbReference type="NCBI Taxonomy" id="947166"/>
    <lineage>
        <taxon>Eukaryota</taxon>
        <taxon>Metazoa</taxon>
        <taxon>Ecdysozoa</taxon>
        <taxon>Tardigrada</taxon>
        <taxon>Eutardigrada</taxon>
        <taxon>Parachela</taxon>
        <taxon>Hypsibioidea</taxon>
        <taxon>Ramazzottiidae</taxon>
        <taxon>Ramazzottius</taxon>
    </lineage>
</organism>
<dbReference type="GO" id="GO:0005634">
    <property type="term" value="C:nucleus"/>
    <property type="evidence" value="ECO:0007669"/>
    <property type="project" value="TreeGrafter"/>
</dbReference>
<keyword evidence="13" id="KW-1185">Reference proteome</keyword>
<dbReference type="Proteomes" id="UP000186922">
    <property type="component" value="Unassembled WGS sequence"/>
</dbReference>
<evidence type="ECO:0000256" key="7">
    <source>
        <dbReference type="ARBA" id="ARBA00023212"/>
    </source>
</evidence>
<reference evidence="12 13" key="1">
    <citation type="journal article" date="2016" name="Nat. Commun.">
        <title>Extremotolerant tardigrade genome and improved radiotolerance of human cultured cells by tardigrade-unique protein.</title>
        <authorList>
            <person name="Hashimoto T."/>
            <person name="Horikawa D.D."/>
            <person name="Saito Y."/>
            <person name="Kuwahara H."/>
            <person name="Kozuka-Hata H."/>
            <person name="Shin-I T."/>
            <person name="Minakuchi Y."/>
            <person name="Ohishi K."/>
            <person name="Motoyama A."/>
            <person name="Aizu T."/>
            <person name="Enomoto A."/>
            <person name="Kondo K."/>
            <person name="Tanaka S."/>
            <person name="Hara Y."/>
            <person name="Koshikawa S."/>
            <person name="Sagara H."/>
            <person name="Miura T."/>
            <person name="Yokobori S."/>
            <person name="Miyagawa K."/>
            <person name="Suzuki Y."/>
            <person name="Kubo T."/>
            <person name="Oyama M."/>
            <person name="Kohara Y."/>
            <person name="Fujiyama A."/>
            <person name="Arakawa K."/>
            <person name="Katayama T."/>
            <person name="Toyoda A."/>
            <person name="Kunieda T."/>
        </authorList>
    </citation>
    <scope>NUCLEOTIDE SEQUENCE [LARGE SCALE GENOMIC DNA]</scope>
    <source>
        <strain evidence="12 13">YOKOZUNA-1</strain>
    </source>
</reference>
<keyword evidence="6 10" id="KW-0969">Cilium</keyword>
<evidence type="ECO:0000256" key="2">
    <source>
        <dbReference type="ARBA" id="ARBA00007209"/>
    </source>
</evidence>
<evidence type="ECO:0000256" key="8">
    <source>
        <dbReference type="ARBA" id="ARBA00023273"/>
    </source>
</evidence>
<keyword evidence="3" id="KW-0963">Cytoplasm</keyword>
<gene>
    <name evidence="12" type="primary">RvY_13198-1</name>
    <name evidence="12" type="synonym">RvY_13198.1</name>
    <name evidence="12" type="ORF">RvY_13198</name>
</gene>
<dbReference type="AlphaFoldDB" id="A0A1D1VNY4"/>
<evidence type="ECO:0000313" key="12">
    <source>
        <dbReference type="EMBL" id="GAV02661.1"/>
    </source>
</evidence>
<dbReference type="OrthoDB" id="10054259at2759"/>
<keyword evidence="7" id="KW-0206">Cytoskeleton</keyword>
<dbReference type="Pfam" id="PF03148">
    <property type="entry name" value="Tektin"/>
    <property type="match status" value="1"/>
</dbReference>
<proteinExistence type="inferred from homology"/>
<accession>A0A1D1VNY4</accession>
<evidence type="ECO:0000256" key="5">
    <source>
        <dbReference type="ARBA" id="ARBA00023054"/>
    </source>
</evidence>
<comment type="caution">
    <text evidence="12">The sequence shown here is derived from an EMBL/GenBank/DDBJ whole genome shotgun (WGS) entry which is preliminary data.</text>
</comment>
<sequence>MDFDRRLFPNVPKFTPLKQIHADANRDTADTTTLDKWRHRNNALLKSGNLQRNRSDRLIDDGWRTFKERTEANELAERGVKQNLEHRIDEIGYWEDELEGSLHDIKVEDEKVCLLLDRMRDCVKSNLKPIWEMARRCLDLRADRPMQECTEDDISYYLREEMKFNERTTRVFDDIIAKLKEQHRRNNAITYRLKHLKTLAWETKEATKVCQELVKRDGAHLKKDLLTQMKPVLMNFAQWLAFTQDAVRSGLNEISNSHALRREGQDAIKASDEAIERLYKDTYEALQRRVTCVKNAKEKLVDENNKIHERLQRLNEVKDQLTNLYNSLIMPERESQHEQIKNMLKTDLHKNNDLVHNALHYDLQEYLDSRSKAGKELDKVEKQIVTLRSVSNQLMDDVHRKEKALHTDEVLVGELRNLVKLRKV</sequence>
<protein>
    <recommendedName>
        <fullName evidence="10">Tektin</fullName>
    </recommendedName>
</protein>
<evidence type="ECO:0000256" key="6">
    <source>
        <dbReference type="ARBA" id="ARBA00023069"/>
    </source>
</evidence>
<evidence type="ECO:0000256" key="9">
    <source>
        <dbReference type="ARBA" id="ARBA00045224"/>
    </source>
</evidence>
<evidence type="ECO:0000256" key="10">
    <source>
        <dbReference type="RuleBase" id="RU367040"/>
    </source>
</evidence>
<evidence type="ECO:0000256" key="4">
    <source>
        <dbReference type="ARBA" id="ARBA00022846"/>
    </source>
</evidence>
<evidence type="ECO:0000313" key="13">
    <source>
        <dbReference type="Proteomes" id="UP000186922"/>
    </source>
</evidence>
<dbReference type="STRING" id="947166.A0A1D1VNY4"/>
<dbReference type="GO" id="GO:0015630">
    <property type="term" value="C:microtubule cytoskeleton"/>
    <property type="evidence" value="ECO:0007669"/>
    <property type="project" value="UniProtKB-UniRule"/>
</dbReference>
<feature type="coiled-coil region" evidence="11">
    <location>
        <begin position="283"/>
        <end position="324"/>
    </location>
</feature>
<dbReference type="InterPro" id="IPR000435">
    <property type="entry name" value="Tektins"/>
</dbReference>
<evidence type="ECO:0000256" key="1">
    <source>
        <dbReference type="ARBA" id="ARBA00004611"/>
    </source>
</evidence>
<keyword evidence="5 11" id="KW-0175">Coiled coil</keyword>
<name>A0A1D1VNY4_RAMVA</name>
<keyword evidence="4 10" id="KW-0282">Flagellum</keyword>
<evidence type="ECO:0000256" key="3">
    <source>
        <dbReference type="ARBA" id="ARBA00022490"/>
    </source>
</evidence>
<comment type="function">
    <text evidence="9">Microtubule inner protein (MIP) part of the dynein-decorated doublet microtubules (DMTs) in cilia and flagellar axoneme. Forms filamentous polymers in the walls of ciliary and flagellar microtubules.</text>
</comment>
<dbReference type="GO" id="GO:0060271">
    <property type="term" value="P:cilium assembly"/>
    <property type="evidence" value="ECO:0007669"/>
    <property type="project" value="UniProtKB-UniRule"/>
</dbReference>
<keyword evidence="8 10" id="KW-0966">Cell projection</keyword>
<comment type="subcellular location">
    <subcellularLocation>
        <location evidence="10">Cytoplasm</location>
        <location evidence="10">Cytoskeleton</location>
        <location evidence="10">Cilium axoneme</location>
    </subcellularLocation>
    <subcellularLocation>
        <location evidence="1">Cytoplasm</location>
        <location evidence="1">Cytoskeleton</location>
        <location evidence="1">Flagellum axoneme</location>
    </subcellularLocation>
</comment>
<comment type="similarity">
    <text evidence="2 10">Belongs to the tektin family.</text>
</comment>
<dbReference type="GO" id="GO:0060294">
    <property type="term" value="P:cilium movement involved in cell motility"/>
    <property type="evidence" value="ECO:0007669"/>
    <property type="project" value="UniProtKB-UniRule"/>
</dbReference>
<dbReference type="GO" id="GO:0005930">
    <property type="term" value="C:axoneme"/>
    <property type="evidence" value="ECO:0007669"/>
    <property type="project" value="UniProtKB-SubCell"/>
</dbReference>
<dbReference type="PANTHER" id="PTHR19960:SF25">
    <property type="entry name" value="TEKTIN-1"/>
    <property type="match status" value="1"/>
</dbReference>
<dbReference type="PANTHER" id="PTHR19960">
    <property type="entry name" value="TEKTIN"/>
    <property type="match status" value="1"/>
</dbReference>
<dbReference type="InterPro" id="IPR048256">
    <property type="entry name" value="Tektin-like"/>
</dbReference>
<evidence type="ECO:0000256" key="11">
    <source>
        <dbReference type="SAM" id="Coils"/>
    </source>
</evidence>